<accession>A0ABN7XIP5</accession>
<protein>
    <submittedName>
        <fullName evidence="1">45918_t:CDS:1</fullName>
    </submittedName>
</protein>
<feature type="non-terminal residue" evidence="1">
    <location>
        <position position="66"/>
    </location>
</feature>
<dbReference type="Proteomes" id="UP000789901">
    <property type="component" value="Unassembled WGS sequence"/>
</dbReference>
<reference evidence="1 2" key="1">
    <citation type="submission" date="2021-06" db="EMBL/GenBank/DDBJ databases">
        <authorList>
            <person name="Kallberg Y."/>
            <person name="Tangrot J."/>
            <person name="Rosling A."/>
        </authorList>
    </citation>
    <scope>NUCLEOTIDE SEQUENCE [LARGE SCALE GENOMIC DNA]</scope>
    <source>
        <strain evidence="1 2">120-4 pot B 10/14</strain>
    </source>
</reference>
<organism evidence="1 2">
    <name type="scientific">Gigaspora margarita</name>
    <dbReference type="NCBI Taxonomy" id="4874"/>
    <lineage>
        <taxon>Eukaryota</taxon>
        <taxon>Fungi</taxon>
        <taxon>Fungi incertae sedis</taxon>
        <taxon>Mucoromycota</taxon>
        <taxon>Glomeromycotina</taxon>
        <taxon>Glomeromycetes</taxon>
        <taxon>Diversisporales</taxon>
        <taxon>Gigasporaceae</taxon>
        <taxon>Gigaspora</taxon>
    </lineage>
</organism>
<proteinExistence type="predicted"/>
<sequence length="66" mass="7559">MSYEELEKLLYDVLKSNVKLIKLNKKLRICKDESEDSNKKITNIDPQASSVSLRLRPGHISPTNDT</sequence>
<keyword evidence="2" id="KW-1185">Reference proteome</keyword>
<feature type="non-terminal residue" evidence="1">
    <location>
        <position position="1"/>
    </location>
</feature>
<evidence type="ECO:0000313" key="1">
    <source>
        <dbReference type="EMBL" id="CAG8853844.1"/>
    </source>
</evidence>
<gene>
    <name evidence="1" type="ORF">GMARGA_LOCUS42665</name>
</gene>
<name>A0ABN7XIP5_GIGMA</name>
<comment type="caution">
    <text evidence="1">The sequence shown here is derived from an EMBL/GenBank/DDBJ whole genome shotgun (WGS) entry which is preliminary data.</text>
</comment>
<evidence type="ECO:0000313" key="2">
    <source>
        <dbReference type="Proteomes" id="UP000789901"/>
    </source>
</evidence>
<dbReference type="EMBL" id="CAJVQB010129892">
    <property type="protein sequence ID" value="CAG8853844.1"/>
    <property type="molecule type" value="Genomic_DNA"/>
</dbReference>